<dbReference type="PANTHER" id="PTHR45778:SF6">
    <property type="entry name" value="INACTIVE PURPLE ACID PHOSPHATASE 24-RELATED"/>
    <property type="match status" value="1"/>
</dbReference>
<dbReference type="InterPro" id="IPR029052">
    <property type="entry name" value="Metallo-depent_PP-like"/>
</dbReference>
<gene>
    <name evidence="1" type="ORF">CTI12_AA358090</name>
</gene>
<dbReference type="STRING" id="35608.A0A2U1LF85"/>
<accession>A0A2U1LF85</accession>
<reference evidence="1 2" key="1">
    <citation type="journal article" date="2018" name="Mol. Plant">
        <title>The genome of Artemisia annua provides insight into the evolution of Asteraceae family and artemisinin biosynthesis.</title>
        <authorList>
            <person name="Shen Q."/>
            <person name="Zhang L."/>
            <person name="Liao Z."/>
            <person name="Wang S."/>
            <person name="Yan T."/>
            <person name="Shi P."/>
            <person name="Liu M."/>
            <person name="Fu X."/>
            <person name="Pan Q."/>
            <person name="Wang Y."/>
            <person name="Lv Z."/>
            <person name="Lu X."/>
            <person name="Zhang F."/>
            <person name="Jiang W."/>
            <person name="Ma Y."/>
            <person name="Chen M."/>
            <person name="Hao X."/>
            <person name="Li L."/>
            <person name="Tang Y."/>
            <person name="Lv G."/>
            <person name="Zhou Y."/>
            <person name="Sun X."/>
            <person name="Brodelius P.E."/>
            <person name="Rose J.K.C."/>
            <person name="Tang K."/>
        </authorList>
    </citation>
    <scope>NUCLEOTIDE SEQUENCE [LARGE SCALE GENOMIC DNA]</scope>
    <source>
        <strain evidence="2">cv. Huhao1</strain>
        <tissue evidence="1">Leaf</tissue>
    </source>
</reference>
<dbReference type="Gene3D" id="3.60.21.10">
    <property type="match status" value="1"/>
</dbReference>
<evidence type="ECO:0000313" key="1">
    <source>
        <dbReference type="EMBL" id="PWA47665.1"/>
    </source>
</evidence>
<dbReference type="AlphaFoldDB" id="A0A2U1LF85"/>
<dbReference type="PANTHER" id="PTHR45778">
    <property type="entry name" value="PURPLE ACID PHOSPHATASE-RELATED"/>
    <property type="match status" value="1"/>
</dbReference>
<dbReference type="Proteomes" id="UP000245207">
    <property type="component" value="Unassembled WGS sequence"/>
</dbReference>
<keyword evidence="2" id="KW-1185">Reference proteome</keyword>
<comment type="caution">
    <text evidence="1">The sequence shown here is derived from an EMBL/GenBank/DDBJ whole genome shotgun (WGS) entry which is preliminary data.</text>
</comment>
<dbReference type="EMBL" id="PKPP01009707">
    <property type="protein sequence ID" value="PWA47665.1"/>
    <property type="molecule type" value="Genomic_DNA"/>
</dbReference>
<proteinExistence type="predicted"/>
<organism evidence="1 2">
    <name type="scientific">Artemisia annua</name>
    <name type="common">Sweet wormwood</name>
    <dbReference type="NCBI Taxonomy" id="35608"/>
    <lineage>
        <taxon>Eukaryota</taxon>
        <taxon>Viridiplantae</taxon>
        <taxon>Streptophyta</taxon>
        <taxon>Embryophyta</taxon>
        <taxon>Tracheophyta</taxon>
        <taxon>Spermatophyta</taxon>
        <taxon>Magnoliopsida</taxon>
        <taxon>eudicotyledons</taxon>
        <taxon>Gunneridae</taxon>
        <taxon>Pentapetalae</taxon>
        <taxon>asterids</taxon>
        <taxon>campanulids</taxon>
        <taxon>Asterales</taxon>
        <taxon>Asteraceae</taxon>
        <taxon>Asteroideae</taxon>
        <taxon>Anthemideae</taxon>
        <taxon>Artemisiinae</taxon>
        <taxon>Artemisia</taxon>
    </lineage>
</organism>
<evidence type="ECO:0000313" key="2">
    <source>
        <dbReference type="Proteomes" id="UP000245207"/>
    </source>
</evidence>
<protein>
    <submittedName>
        <fullName evidence="1">PSL4</fullName>
    </submittedName>
</protein>
<name>A0A2U1LF85_ARTAN</name>
<sequence>MNVMFLISDLSMTLSPDSGRECGVPAELMYYVPSDNRAIFLVPLKSSWERHTCKNYGKVQVDIAFYGHVHNYERTCPIYQTNGCISTCVVRMLKGMDSSKRSGMCGFPGTSKCPTRRFYCRNAGHGPLILFSSQINDGIWH</sequence>
<dbReference type="SUPFAM" id="SSF56300">
    <property type="entry name" value="Metallo-dependent phosphatases"/>
    <property type="match status" value="1"/>
</dbReference>